<feature type="compositionally biased region" description="Basic and acidic residues" evidence="1">
    <location>
        <begin position="461"/>
        <end position="482"/>
    </location>
</feature>
<feature type="compositionally biased region" description="Basic residues" evidence="1">
    <location>
        <begin position="483"/>
        <end position="492"/>
    </location>
</feature>
<feature type="compositionally biased region" description="Pro residues" evidence="1">
    <location>
        <begin position="1"/>
        <end position="15"/>
    </location>
</feature>
<gene>
    <name evidence="3 4" type="primary">LOC106608903</name>
</gene>
<dbReference type="Proteomes" id="UP001652741">
    <property type="component" value="Chromosome ssa07"/>
</dbReference>
<sequence>MQLPPPSAHPLPLFHPPQASNLPLPTLLGGPTPGPPFPSSLDNHLPLVLPGLSGGQRPVFIRYDKEVEDVEISLESDSDDSVVIVPQRMLMLESQDGTSAAATLPRSSLAPGGVTLPVPCPGGDISLPLSNDLPSTSLPHPLLPSSTINLFPPSPLVSLVPPLNSTGVAQLGEPSVGLGVGADSLHGAQLQQMLLQGKPPAPGQPTALGLPIQVHQNQLAQSSRALQQQQQSIDEDHTVININSSDEEEEEGEMEDELEEEEESDFPDQEEYDDEELDDYEAEEGEDEEEGEIRLLDGEGRRGGMGGREEGEVLRGLAEEGGIGGFRVESEGEGGIKAQEVESIGVLEEEGEGEEDEGMNDPTMPQILCVTGGAQREREELDEEEAGHGQKVRSWEQKGGNRPEGTSSSEDGPAAQHQQEAEPAPEVRVDADDQPSNQEGEISKQGGDNTGQDMRSSTAPRETKGEGPEREKEGKEGEDGRGMKRKRGRGGRNRTGNREEKEAMASMLADFVACPPDNVENVPSASNRPS</sequence>
<feature type="compositionally biased region" description="Polar residues" evidence="1">
    <location>
        <begin position="434"/>
        <end position="460"/>
    </location>
</feature>
<organism evidence="2 3">
    <name type="scientific">Salmo salar</name>
    <name type="common">Atlantic salmon</name>
    <dbReference type="NCBI Taxonomy" id="8030"/>
    <lineage>
        <taxon>Eukaryota</taxon>
        <taxon>Metazoa</taxon>
        <taxon>Chordata</taxon>
        <taxon>Craniata</taxon>
        <taxon>Vertebrata</taxon>
        <taxon>Euteleostomi</taxon>
        <taxon>Actinopterygii</taxon>
        <taxon>Neopterygii</taxon>
        <taxon>Teleostei</taxon>
        <taxon>Protacanthopterygii</taxon>
        <taxon>Salmoniformes</taxon>
        <taxon>Salmonidae</taxon>
        <taxon>Salmoninae</taxon>
        <taxon>Salmo</taxon>
    </lineage>
</organism>
<feature type="compositionally biased region" description="Acidic residues" evidence="1">
    <location>
        <begin position="347"/>
        <end position="359"/>
    </location>
</feature>
<feature type="region of interest" description="Disordered" evidence="1">
    <location>
        <begin position="511"/>
        <end position="530"/>
    </location>
</feature>
<dbReference type="RefSeq" id="XP_045577805.1">
    <property type="nucleotide sequence ID" value="XM_045721849.1"/>
</dbReference>
<feature type="compositionally biased region" description="Low complexity" evidence="1">
    <location>
        <begin position="219"/>
        <end position="232"/>
    </location>
</feature>
<feature type="region of interest" description="Disordered" evidence="1">
    <location>
        <begin position="219"/>
        <end position="505"/>
    </location>
</feature>
<feature type="compositionally biased region" description="Low complexity" evidence="1">
    <location>
        <begin position="413"/>
        <end position="424"/>
    </location>
</feature>
<dbReference type="RefSeq" id="XP_045577806.1">
    <property type="nucleotide sequence ID" value="XM_045721850.1"/>
</dbReference>
<feature type="region of interest" description="Disordered" evidence="1">
    <location>
        <begin position="1"/>
        <end position="41"/>
    </location>
</feature>
<protein>
    <submittedName>
        <fullName evidence="3 4">Proline-, glutamic acid- and leucine-rich protein 1-like</fullName>
    </submittedName>
</protein>
<evidence type="ECO:0000313" key="2">
    <source>
        <dbReference type="Proteomes" id="UP001652741"/>
    </source>
</evidence>
<keyword evidence="2" id="KW-1185">Reference proteome</keyword>
<feature type="compositionally biased region" description="Basic and acidic residues" evidence="1">
    <location>
        <begin position="292"/>
        <end position="313"/>
    </location>
</feature>
<proteinExistence type="predicted"/>
<reference evidence="3 4" key="1">
    <citation type="submission" date="2025-05" db="UniProtKB">
        <authorList>
            <consortium name="RefSeq"/>
        </authorList>
    </citation>
    <scope>IDENTIFICATION</scope>
</reference>
<name>A0ABM3F3A8_SALSA</name>
<feature type="compositionally biased region" description="Acidic residues" evidence="1">
    <location>
        <begin position="245"/>
        <end position="291"/>
    </location>
</feature>
<evidence type="ECO:0000313" key="3">
    <source>
        <dbReference type="RefSeq" id="XP_045577805.1"/>
    </source>
</evidence>
<accession>A0ABM3F3A8</accession>
<dbReference type="GeneID" id="106608903"/>
<evidence type="ECO:0000313" key="4">
    <source>
        <dbReference type="RefSeq" id="XP_045577806.1"/>
    </source>
</evidence>
<evidence type="ECO:0000256" key="1">
    <source>
        <dbReference type="SAM" id="MobiDB-lite"/>
    </source>
</evidence>
<feature type="compositionally biased region" description="Polar residues" evidence="1">
    <location>
        <begin position="521"/>
        <end position="530"/>
    </location>
</feature>